<proteinExistence type="predicted"/>
<sequence>MKKSLIFIGLILSFSAFSGEYDDYAIDPSVAEPEDVCQKYRDKGMPQARPDLNVVGSNYSAQVPVYVVSKDISHGYACGYKVITKKNKIVDIRIEIDAKTGKSQMLKER</sequence>
<reference evidence="2" key="1">
    <citation type="submission" date="2022-01" db="EMBL/GenBank/DDBJ databases">
        <title>Vibrio aestuarianus Clade A and Clade B isolates are associated with Pacific oyster (Crassostrea gigas) disease outbreaks across Ireland.</title>
        <authorList>
            <person name="Coyle N."/>
            <person name="O'Toole C."/>
            <person name="Thomas J.C.L."/>
            <person name="Ryder D."/>
            <person name="Cheslett D."/>
            <person name="Feist S."/>
            <person name="Bean T."/>
            <person name="Joseph A."/>
            <person name="Waina A."/>
            <person name="Feil E."/>
            <person name="Verner-Jeffreys D.W."/>
        </authorList>
    </citation>
    <scope>NUCLEOTIDE SEQUENCE</scope>
    <source>
        <strain evidence="2">S/17/14 A</strain>
    </source>
</reference>
<dbReference type="AlphaFoldDB" id="A0AA43G7J1"/>
<evidence type="ECO:0000256" key="1">
    <source>
        <dbReference type="SAM" id="SignalP"/>
    </source>
</evidence>
<feature type="chain" id="PRO_5041230374" description="PepSY domain-containing protein" evidence="1">
    <location>
        <begin position="19"/>
        <end position="109"/>
    </location>
</feature>
<name>A0AA43G7J1_VIBSP</name>
<gene>
    <name evidence="2" type="ORF">L8R85_26660</name>
</gene>
<dbReference type="EMBL" id="JAKMYX010000248">
    <property type="protein sequence ID" value="MDH5924560.1"/>
    <property type="molecule type" value="Genomic_DNA"/>
</dbReference>
<organism evidence="2 3">
    <name type="scientific">Vibrio splendidus</name>
    <dbReference type="NCBI Taxonomy" id="29497"/>
    <lineage>
        <taxon>Bacteria</taxon>
        <taxon>Pseudomonadati</taxon>
        <taxon>Pseudomonadota</taxon>
        <taxon>Gammaproteobacteria</taxon>
        <taxon>Vibrionales</taxon>
        <taxon>Vibrionaceae</taxon>
        <taxon>Vibrio</taxon>
    </lineage>
</organism>
<comment type="caution">
    <text evidence="2">The sequence shown here is derived from an EMBL/GenBank/DDBJ whole genome shotgun (WGS) entry which is preliminary data.</text>
</comment>
<accession>A0AA43G7J1</accession>
<dbReference type="RefSeq" id="WP_280534929.1">
    <property type="nucleotide sequence ID" value="NZ_JAKMYX010000248.1"/>
</dbReference>
<protein>
    <recommendedName>
        <fullName evidence="4">PepSY domain-containing protein</fullName>
    </recommendedName>
</protein>
<dbReference type="Proteomes" id="UP001159663">
    <property type="component" value="Unassembled WGS sequence"/>
</dbReference>
<evidence type="ECO:0000313" key="2">
    <source>
        <dbReference type="EMBL" id="MDH5924560.1"/>
    </source>
</evidence>
<evidence type="ECO:0000313" key="3">
    <source>
        <dbReference type="Proteomes" id="UP001159663"/>
    </source>
</evidence>
<keyword evidence="1" id="KW-0732">Signal</keyword>
<evidence type="ECO:0008006" key="4">
    <source>
        <dbReference type="Google" id="ProtNLM"/>
    </source>
</evidence>
<feature type="signal peptide" evidence="1">
    <location>
        <begin position="1"/>
        <end position="18"/>
    </location>
</feature>